<evidence type="ECO:0000256" key="4">
    <source>
        <dbReference type="ARBA" id="ARBA00022989"/>
    </source>
</evidence>
<proteinExistence type="inferred from homology"/>
<keyword evidence="5 8" id="KW-0472">Membrane</keyword>
<dbReference type="OrthoDB" id="3222at2759"/>
<feature type="compositionally biased region" description="Polar residues" evidence="7">
    <location>
        <begin position="19"/>
        <end position="31"/>
    </location>
</feature>
<dbReference type="PRINTS" id="PR00783">
    <property type="entry name" value="MINTRINSICP"/>
</dbReference>
<feature type="transmembrane region" description="Helical" evidence="8">
    <location>
        <begin position="79"/>
        <end position="104"/>
    </location>
</feature>
<dbReference type="Gene3D" id="1.20.1080.10">
    <property type="entry name" value="Glycerol uptake facilitator protein"/>
    <property type="match status" value="1"/>
</dbReference>
<dbReference type="Pfam" id="PF00230">
    <property type="entry name" value="MIP"/>
    <property type="match status" value="1"/>
</dbReference>
<dbReference type="InterPro" id="IPR034294">
    <property type="entry name" value="Aquaporin_transptr"/>
</dbReference>
<feature type="transmembrane region" description="Helical" evidence="8">
    <location>
        <begin position="212"/>
        <end position="231"/>
    </location>
</feature>
<dbReference type="STRING" id="401625.A0A0P1BK62"/>
<evidence type="ECO:0000256" key="5">
    <source>
        <dbReference type="ARBA" id="ARBA00023136"/>
    </source>
</evidence>
<dbReference type="GO" id="GO:0005886">
    <property type="term" value="C:plasma membrane"/>
    <property type="evidence" value="ECO:0007669"/>
    <property type="project" value="TreeGrafter"/>
</dbReference>
<accession>A0A0P1BK62</accession>
<evidence type="ECO:0000313" key="9">
    <source>
        <dbReference type="EMBL" id="CEH16168.1"/>
    </source>
</evidence>
<feature type="region of interest" description="Disordered" evidence="7">
    <location>
        <begin position="1"/>
        <end position="32"/>
    </location>
</feature>
<dbReference type="SUPFAM" id="SSF81338">
    <property type="entry name" value="Aquaporin-like"/>
    <property type="match status" value="1"/>
</dbReference>
<dbReference type="InterPro" id="IPR023271">
    <property type="entry name" value="Aquaporin-like"/>
</dbReference>
<evidence type="ECO:0000256" key="8">
    <source>
        <dbReference type="SAM" id="Phobius"/>
    </source>
</evidence>
<dbReference type="InterPro" id="IPR000425">
    <property type="entry name" value="MIP"/>
</dbReference>
<evidence type="ECO:0000256" key="7">
    <source>
        <dbReference type="SAM" id="MobiDB-lite"/>
    </source>
</evidence>
<dbReference type="AlphaFoldDB" id="A0A0P1BK62"/>
<keyword evidence="10" id="KW-1185">Reference proteome</keyword>
<evidence type="ECO:0000256" key="2">
    <source>
        <dbReference type="ARBA" id="ARBA00006175"/>
    </source>
</evidence>
<evidence type="ECO:0000256" key="3">
    <source>
        <dbReference type="ARBA" id="ARBA00022692"/>
    </source>
</evidence>
<dbReference type="EMBL" id="CCYA01000278">
    <property type="protein sequence ID" value="CEH16168.1"/>
    <property type="molecule type" value="Genomic_DNA"/>
</dbReference>
<feature type="region of interest" description="Disordered" evidence="7">
    <location>
        <begin position="387"/>
        <end position="428"/>
    </location>
</feature>
<evidence type="ECO:0000256" key="1">
    <source>
        <dbReference type="ARBA" id="ARBA00004141"/>
    </source>
</evidence>
<protein>
    <submittedName>
        <fullName evidence="9">Aquaporin (Major intrinsic protein family)</fullName>
    </submittedName>
</protein>
<dbReference type="PANTHER" id="PTHR19139">
    <property type="entry name" value="AQUAPORIN TRANSPORTER"/>
    <property type="match status" value="1"/>
</dbReference>
<feature type="transmembrane region" description="Helical" evidence="8">
    <location>
        <begin position="283"/>
        <end position="303"/>
    </location>
</feature>
<sequence length="428" mass="45924">MSGLAHQSSNLSPKGLRRQPTSLSRTASSGALGSADPIEQLEASLPKVMRVNTEVEKAPVIDEDGYLNMLEKRLSMKNIGVIIVSELLGTILFLFFAFFAATQASNRGNAMKEEFPTAPLDTSGLLFSSLGFGFSLAVNAWLFFRISGGLFNPAVTLALTLTGTLSAFRCVILTITQFVGGILAALLVTALVPGPINARTTLGSGVTVAQGFWIEFFCTAELVFAIFMLAGEKHKGTFLAPVGIGLALFIAEIAATNYTGGSLNPARSLGPDVVTRTFEGSCWIYYIAPYFAAIVTSGFYWALKWMRYETANPDQDAAQEEERKSFIRDMNGNIIGELDSVPLKDWASLQDVVIDAALPQDGPYGAQHVVPGISHKASEADTLGVTTDSNGFVPGSRQNIPPVPPLPSDSRRLYQQDRTNAWAGPVAQ</sequence>
<dbReference type="GO" id="GO:0015250">
    <property type="term" value="F:water channel activity"/>
    <property type="evidence" value="ECO:0007669"/>
    <property type="project" value="TreeGrafter"/>
</dbReference>
<dbReference type="Proteomes" id="UP000054845">
    <property type="component" value="Unassembled WGS sequence"/>
</dbReference>
<organism evidence="9 10">
    <name type="scientific">Ceraceosorus bombacis</name>
    <dbReference type="NCBI Taxonomy" id="401625"/>
    <lineage>
        <taxon>Eukaryota</taxon>
        <taxon>Fungi</taxon>
        <taxon>Dikarya</taxon>
        <taxon>Basidiomycota</taxon>
        <taxon>Ustilaginomycotina</taxon>
        <taxon>Exobasidiomycetes</taxon>
        <taxon>Ceraceosorales</taxon>
        <taxon>Ceraceosoraceae</taxon>
        <taxon>Ceraceosorus</taxon>
    </lineage>
</organism>
<evidence type="ECO:0000313" key="10">
    <source>
        <dbReference type="Proteomes" id="UP000054845"/>
    </source>
</evidence>
<comment type="similarity">
    <text evidence="2 6">Belongs to the MIP/aquaporin (TC 1.A.8) family.</text>
</comment>
<reference evidence="9 10" key="1">
    <citation type="submission" date="2014-09" db="EMBL/GenBank/DDBJ databases">
        <authorList>
            <person name="Magalhaes I.L.F."/>
            <person name="Oliveira U."/>
            <person name="Santos F.R."/>
            <person name="Vidigal T.H.D.A."/>
            <person name="Brescovit A.D."/>
            <person name="Santos A.J."/>
        </authorList>
    </citation>
    <scope>NUCLEOTIDE SEQUENCE [LARGE SCALE GENOMIC DNA]</scope>
</reference>
<comment type="subcellular location">
    <subcellularLocation>
        <location evidence="1">Membrane</location>
        <topology evidence="1">Multi-pass membrane protein</topology>
    </subcellularLocation>
</comment>
<evidence type="ECO:0000256" key="6">
    <source>
        <dbReference type="RuleBase" id="RU000477"/>
    </source>
</evidence>
<feature type="compositionally biased region" description="Polar residues" evidence="7">
    <location>
        <begin position="1"/>
        <end position="12"/>
    </location>
</feature>
<keyword evidence="6" id="KW-0813">Transport</keyword>
<feature type="transmembrane region" description="Helical" evidence="8">
    <location>
        <begin position="238"/>
        <end position="258"/>
    </location>
</feature>
<keyword evidence="4 8" id="KW-1133">Transmembrane helix</keyword>
<feature type="transmembrane region" description="Helical" evidence="8">
    <location>
        <begin position="165"/>
        <end position="192"/>
    </location>
</feature>
<name>A0A0P1BK62_9BASI</name>
<keyword evidence="3 6" id="KW-0812">Transmembrane</keyword>
<dbReference type="PANTHER" id="PTHR19139:SF199">
    <property type="entry name" value="MIP17260P"/>
    <property type="match status" value="1"/>
</dbReference>